<dbReference type="CTD" id="36338446"/>
<evidence type="ECO:0000313" key="2">
    <source>
        <dbReference type="EMBL" id="EUB62278.1"/>
    </source>
</evidence>
<dbReference type="GO" id="GO:0047464">
    <property type="term" value="F:heparosan-N-sulfate-glucuronate 5-epimerase activity"/>
    <property type="evidence" value="ECO:0007669"/>
    <property type="project" value="UniProtKB-EC"/>
</dbReference>
<comment type="caution">
    <text evidence="2">The sequence shown here is derived from an EMBL/GenBank/DDBJ whole genome shotgun (WGS) entry which is preliminary data.</text>
</comment>
<dbReference type="PANTHER" id="PTHR13174">
    <property type="entry name" value="D-GLUCURONYL C5-EPIMERASE"/>
    <property type="match status" value="1"/>
</dbReference>
<dbReference type="GO" id="GO:0005794">
    <property type="term" value="C:Golgi apparatus"/>
    <property type="evidence" value="ECO:0007669"/>
    <property type="project" value="TreeGrafter"/>
</dbReference>
<accession>W6UMI8</accession>
<dbReference type="KEGG" id="egl:EGR_02731"/>
<evidence type="ECO:0000259" key="1">
    <source>
        <dbReference type="Pfam" id="PF06662"/>
    </source>
</evidence>
<protein>
    <submittedName>
        <fullName evidence="2">D-glucuronyl C5-epimerase</fullName>
    </submittedName>
</protein>
<dbReference type="OrthoDB" id="5914444at2759"/>
<gene>
    <name evidence="2" type="ORF">EGR_02731</name>
</gene>
<dbReference type="InterPro" id="IPR039721">
    <property type="entry name" value="C5-epimerase"/>
</dbReference>
<dbReference type="OMA" id="IENDYWA"/>
<dbReference type="PANTHER" id="PTHR13174:SF3">
    <property type="entry name" value="D-GLUCURONYL C5-EPIMERASE"/>
    <property type="match status" value="1"/>
</dbReference>
<dbReference type="UniPathway" id="UPA00862"/>
<dbReference type="Proteomes" id="UP000019149">
    <property type="component" value="Unassembled WGS sequence"/>
</dbReference>
<proteinExistence type="predicted"/>
<dbReference type="GO" id="GO:0015012">
    <property type="term" value="P:heparan sulfate proteoglycan biosynthetic process"/>
    <property type="evidence" value="ECO:0007669"/>
    <property type="project" value="InterPro"/>
</dbReference>
<dbReference type="GeneID" id="36338446"/>
<feature type="domain" description="D-glucuronyl C5-epimerase C-terminal" evidence="1">
    <location>
        <begin position="418"/>
        <end position="581"/>
    </location>
</feature>
<dbReference type="RefSeq" id="XP_024353474.1">
    <property type="nucleotide sequence ID" value="XM_024491980.1"/>
</dbReference>
<sequence length="1038" mass="116373">MHPSRRIAVICLFLAFILCIINHLNILGILGGPRITKEVGNRLSHFKSEDTYKPLMCSINGYMSPGCYQLKNSTLVVDFKHIKYWCEMEGYLNPTEDVFHISNGGAQSISPLTFKTHEPLGYYMGNRFSSKPEGKARILLVDAEHTIPISRQWDPRGHPYPIQIAQFGLACYSRYRTLQSWKPSPHAFPYQMVVDFKSQFASHLNCSSDNNHCSFGEKAGSVSYKLTGANLSHNLTALITKGANWPRGTRLVINVSLRLSTRRRAQIHFACTDTFGEGSVVIENDYWALGYSESVDLKVVFFQKHCRKVVLLQNLEMVLMKAVDSINREAKAKPILKSLLLDSKTHKLMVVDAVELRYPRQSIDGDGPGVVQELLLFVPIKNERVEEVGSLRHLLVNTEFERQRFMAAAEWLVQNQAQDGSWRISAKHVLTRDIYLKPGWCSAMGQGQGISLLVRASHVTGDEVFLKAAHRALGPFSRSVQLSQSSDEECGVRANFLGQSTLPWYEEYPAIPSVFVLNGFIYSLIGLYDLSKMTIVNKSNNSVTARASQLLEEGVGTLVRVLPLYDSGTGSFYDLRHLSLAHAFRLSPRIERLTLSKQGVVDTRSGTLQALLKAGPNRARWQYHQIHLLQLYQLAAVIAPQHANLWHIYFDRWLAYLESFCDCEASRRPKLPPLSVILTKQVCEYEDKKGTATFENYEGAMCRNSGENLRWRLHQGESNFGREKVILNFVSAHWDPPNNRSHHSVKFQFTISTASADNALPLPLARGFAASMQVIGPLEKSYARLGIGMLIFTNETIHPSQKFLQTNLFDFGVEEEPGNFLSTVVLLNKREPPQAGDEVDMPPAYVFWRDVCFVDPVDRWSAGRRVVAFQSSPTRNSKTNRHINRSLPQALFGFKRFNIHVHSNDTAATMSEWFGFGSAGDGFFVKTNYTDWSFIMALGSPPPASTSVVARFFTPLVLPLLALLGSVAYIYASQHWAPPLNDGTEVTRPLINEVSIGEADDDGGYPGFGDLNRTRLQENSNIEGDEATAIPTSSYGAI</sequence>
<dbReference type="STRING" id="6210.W6UMI8"/>
<dbReference type="InterPro" id="IPR010598">
    <property type="entry name" value="C5-epim_C"/>
</dbReference>
<dbReference type="Pfam" id="PF15065">
    <property type="entry name" value="NCU-G1"/>
    <property type="match status" value="1"/>
</dbReference>
<evidence type="ECO:0000313" key="3">
    <source>
        <dbReference type="Proteomes" id="UP000019149"/>
    </source>
</evidence>
<dbReference type="Pfam" id="PF06662">
    <property type="entry name" value="C5-epim_C"/>
    <property type="match status" value="1"/>
</dbReference>
<dbReference type="InterPro" id="IPR029382">
    <property type="entry name" value="NCU-G1"/>
</dbReference>
<name>W6UMI8_ECHGR</name>
<reference evidence="2 3" key="1">
    <citation type="journal article" date="2013" name="Nat. Genet.">
        <title>The genome of the hydatid tapeworm Echinococcus granulosus.</title>
        <authorList>
            <person name="Zheng H."/>
            <person name="Zhang W."/>
            <person name="Zhang L."/>
            <person name="Zhang Z."/>
            <person name="Li J."/>
            <person name="Lu G."/>
            <person name="Zhu Y."/>
            <person name="Wang Y."/>
            <person name="Huang Y."/>
            <person name="Liu J."/>
            <person name="Kang H."/>
            <person name="Chen J."/>
            <person name="Wang L."/>
            <person name="Chen A."/>
            <person name="Yu S."/>
            <person name="Gao Z."/>
            <person name="Jin L."/>
            <person name="Gu W."/>
            <person name="Wang Z."/>
            <person name="Zhao L."/>
            <person name="Shi B."/>
            <person name="Wen H."/>
            <person name="Lin R."/>
            <person name="Jones M.K."/>
            <person name="Brejova B."/>
            <person name="Vinar T."/>
            <person name="Zhao G."/>
            <person name="McManus D.P."/>
            <person name="Chen Z."/>
            <person name="Zhou Y."/>
            <person name="Wang S."/>
        </authorList>
    </citation>
    <scope>NUCLEOTIDE SEQUENCE [LARGE SCALE GENOMIC DNA]</scope>
</reference>
<dbReference type="AlphaFoldDB" id="W6UMI8"/>
<dbReference type="EMBL" id="APAU02000013">
    <property type="protein sequence ID" value="EUB62278.1"/>
    <property type="molecule type" value="Genomic_DNA"/>
</dbReference>
<organism evidence="2 3">
    <name type="scientific">Echinococcus granulosus</name>
    <name type="common">Hydatid tapeworm</name>
    <dbReference type="NCBI Taxonomy" id="6210"/>
    <lineage>
        <taxon>Eukaryota</taxon>
        <taxon>Metazoa</taxon>
        <taxon>Spiralia</taxon>
        <taxon>Lophotrochozoa</taxon>
        <taxon>Platyhelminthes</taxon>
        <taxon>Cestoda</taxon>
        <taxon>Eucestoda</taxon>
        <taxon>Cyclophyllidea</taxon>
        <taxon>Taeniidae</taxon>
        <taxon>Echinococcus</taxon>
        <taxon>Echinococcus granulosus group</taxon>
    </lineage>
</organism>
<keyword evidence="3" id="KW-1185">Reference proteome</keyword>
<dbReference type="GO" id="GO:0030210">
    <property type="term" value="P:heparin proteoglycan biosynthetic process"/>
    <property type="evidence" value="ECO:0007669"/>
    <property type="project" value="UniProtKB-UniPathway"/>
</dbReference>